<dbReference type="SUPFAM" id="SSF52172">
    <property type="entry name" value="CheY-like"/>
    <property type="match status" value="1"/>
</dbReference>
<dbReference type="InterPro" id="IPR009057">
    <property type="entry name" value="Homeodomain-like_sf"/>
</dbReference>
<dbReference type="GO" id="GO:0043565">
    <property type="term" value="F:sequence-specific DNA binding"/>
    <property type="evidence" value="ECO:0007669"/>
    <property type="project" value="InterPro"/>
</dbReference>
<keyword evidence="20" id="KW-1185">Reference proteome</keyword>
<keyword evidence="12 16" id="KW-0804">Transcription</keyword>
<dbReference type="InterPro" id="IPR010114">
    <property type="entry name" value="Transcript_reg_NtrC"/>
</dbReference>
<dbReference type="PROSITE" id="PS50045">
    <property type="entry name" value="SIGMA54_INTERACT_4"/>
    <property type="match status" value="1"/>
</dbReference>
<dbReference type="InterPro" id="IPR002078">
    <property type="entry name" value="Sigma_54_int"/>
</dbReference>
<evidence type="ECO:0000256" key="6">
    <source>
        <dbReference type="ARBA" id="ARBA00022741"/>
    </source>
</evidence>
<dbReference type="InterPro" id="IPR058031">
    <property type="entry name" value="AAA_lid_NorR"/>
</dbReference>
<keyword evidence="9 16" id="KW-0805">Transcription regulation</keyword>
<dbReference type="EMBL" id="QQBB01000008">
    <property type="protein sequence ID" value="RDI56744.1"/>
    <property type="molecule type" value="Genomic_DNA"/>
</dbReference>
<dbReference type="FunFam" id="3.40.50.300:FF:000006">
    <property type="entry name" value="DNA-binding transcriptional regulator NtrC"/>
    <property type="match status" value="1"/>
</dbReference>
<evidence type="ECO:0000256" key="12">
    <source>
        <dbReference type="ARBA" id="ARBA00023163"/>
    </source>
</evidence>
<dbReference type="Pfam" id="PF00072">
    <property type="entry name" value="Response_reg"/>
    <property type="match status" value="1"/>
</dbReference>
<gene>
    <name evidence="16" type="primary">ntrC</name>
    <name evidence="19" type="ORF">DES45_10892</name>
</gene>
<dbReference type="PANTHER" id="PTHR32071:SF95">
    <property type="entry name" value="DNA-BINDING TRANSCRIPTIONAL REGULATOR NTRC"/>
    <property type="match status" value="1"/>
</dbReference>
<dbReference type="Gene3D" id="1.10.8.60">
    <property type="match status" value="1"/>
</dbReference>
<dbReference type="PROSITE" id="PS00688">
    <property type="entry name" value="SIGMA54_INTERACT_3"/>
    <property type="match status" value="1"/>
</dbReference>
<evidence type="ECO:0000256" key="16">
    <source>
        <dbReference type="RuleBase" id="RU365013"/>
    </source>
</evidence>
<evidence type="ECO:0000259" key="18">
    <source>
        <dbReference type="PROSITE" id="PS50110"/>
    </source>
</evidence>
<dbReference type="InterPro" id="IPR003593">
    <property type="entry name" value="AAA+_ATPase"/>
</dbReference>
<dbReference type="Pfam" id="PF00158">
    <property type="entry name" value="Sigma54_activat"/>
    <property type="match status" value="1"/>
</dbReference>
<evidence type="ECO:0000256" key="7">
    <source>
        <dbReference type="ARBA" id="ARBA00022840"/>
    </source>
</evidence>
<evidence type="ECO:0000256" key="15">
    <source>
        <dbReference type="PROSITE-ProRule" id="PRU00169"/>
    </source>
</evidence>
<dbReference type="SUPFAM" id="SSF46689">
    <property type="entry name" value="Homeodomain-like"/>
    <property type="match status" value="1"/>
</dbReference>
<comment type="function">
    <text evidence="14 16">Member of the two-component regulatory system NtrB/NtrC, which controls expression of the nitrogen-regulated (ntr) genes in response to nitrogen limitation. Phosphorylated NtrC binds directly to DNA and stimulates the formation of open promoter-sigma54-RNA polymerase complexes.</text>
</comment>
<dbReference type="AlphaFoldDB" id="A0A370HLE5"/>
<dbReference type="PROSITE" id="PS00676">
    <property type="entry name" value="SIGMA54_INTERACT_2"/>
    <property type="match status" value="1"/>
</dbReference>
<dbReference type="SMART" id="SM00382">
    <property type="entry name" value="AAA"/>
    <property type="match status" value="1"/>
</dbReference>
<protein>
    <recommendedName>
        <fullName evidence="2 16">DNA-binding transcriptional regulator NtrC</fullName>
    </recommendedName>
    <alternativeName>
        <fullName evidence="16">Nitrogen regulation protein NR(I)</fullName>
    </alternativeName>
</protein>
<evidence type="ECO:0000256" key="3">
    <source>
        <dbReference type="ARBA" id="ARBA00022490"/>
    </source>
</evidence>
<dbReference type="CDD" id="cd00009">
    <property type="entry name" value="AAA"/>
    <property type="match status" value="1"/>
</dbReference>
<evidence type="ECO:0000259" key="17">
    <source>
        <dbReference type="PROSITE" id="PS50045"/>
    </source>
</evidence>
<evidence type="ECO:0000256" key="8">
    <source>
        <dbReference type="ARBA" id="ARBA00023012"/>
    </source>
</evidence>
<dbReference type="InterPro" id="IPR025944">
    <property type="entry name" value="Sigma_54_int_dom_CS"/>
</dbReference>
<dbReference type="PROSITE" id="PS00675">
    <property type="entry name" value="SIGMA54_INTERACT_1"/>
    <property type="match status" value="1"/>
</dbReference>
<dbReference type="CDD" id="cd19928">
    <property type="entry name" value="REC_RcNtrC-like"/>
    <property type="match status" value="1"/>
</dbReference>
<evidence type="ECO:0000256" key="11">
    <source>
        <dbReference type="ARBA" id="ARBA00023159"/>
    </source>
</evidence>
<keyword evidence="5 15" id="KW-0597">Phosphoprotein</keyword>
<evidence type="ECO:0000256" key="10">
    <source>
        <dbReference type="ARBA" id="ARBA00023125"/>
    </source>
</evidence>
<keyword evidence="7 16" id="KW-0067">ATP-binding</keyword>
<comment type="subcellular location">
    <subcellularLocation>
        <location evidence="1 16">Cytoplasm</location>
    </subcellularLocation>
</comment>
<evidence type="ECO:0000256" key="9">
    <source>
        <dbReference type="ARBA" id="ARBA00023015"/>
    </source>
</evidence>
<dbReference type="Gene3D" id="1.10.10.60">
    <property type="entry name" value="Homeodomain-like"/>
    <property type="match status" value="1"/>
</dbReference>
<accession>A0A370HLE5</accession>
<keyword evidence="8 16" id="KW-0902">Two-component regulatory system</keyword>
<keyword evidence="10 16" id="KW-0238">DNA-binding</keyword>
<dbReference type="GO" id="GO:0005737">
    <property type="term" value="C:cytoplasm"/>
    <property type="evidence" value="ECO:0007669"/>
    <property type="project" value="UniProtKB-SubCell"/>
</dbReference>
<dbReference type="RefSeq" id="WP_114771706.1">
    <property type="nucleotide sequence ID" value="NZ_QQBB01000008.1"/>
</dbReference>
<dbReference type="InterPro" id="IPR027417">
    <property type="entry name" value="P-loop_NTPase"/>
</dbReference>
<dbReference type="PRINTS" id="PR01590">
    <property type="entry name" value="HTHFIS"/>
</dbReference>
<evidence type="ECO:0000256" key="2">
    <source>
        <dbReference type="ARBA" id="ARBA00019059"/>
    </source>
</evidence>
<dbReference type="GO" id="GO:0006808">
    <property type="term" value="P:regulation of nitrogen utilization"/>
    <property type="evidence" value="ECO:0007669"/>
    <property type="project" value="UniProtKB-UniRule"/>
</dbReference>
<dbReference type="GO" id="GO:0000156">
    <property type="term" value="F:phosphorelay response regulator activity"/>
    <property type="evidence" value="ECO:0007669"/>
    <property type="project" value="UniProtKB-UniRule"/>
</dbReference>
<dbReference type="Pfam" id="PF25601">
    <property type="entry name" value="AAA_lid_14"/>
    <property type="match status" value="1"/>
</dbReference>
<evidence type="ECO:0000313" key="19">
    <source>
        <dbReference type="EMBL" id="RDI56744.1"/>
    </source>
</evidence>
<feature type="domain" description="Response regulatory" evidence="18">
    <location>
        <begin position="5"/>
        <end position="119"/>
    </location>
</feature>
<organism evidence="19 20">
    <name type="scientific">Microvirga subterranea</name>
    <dbReference type="NCBI Taxonomy" id="186651"/>
    <lineage>
        <taxon>Bacteria</taxon>
        <taxon>Pseudomonadati</taxon>
        <taxon>Pseudomonadota</taxon>
        <taxon>Alphaproteobacteria</taxon>
        <taxon>Hyphomicrobiales</taxon>
        <taxon>Methylobacteriaceae</taxon>
        <taxon>Microvirga</taxon>
    </lineage>
</organism>
<comment type="caution">
    <text evidence="19">The sequence shown here is derived from an EMBL/GenBank/DDBJ whole genome shotgun (WGS) entry which is preliminary data.</text>
</comment>
<dbReference type="GO" id="GO:0006355">
    <property type="term" value="P:regulation of DNA-templated transcription"/>
    <property type="evidence" value="ECO:0007669"/>
    <property type="project" value="InterPro"/>
</dbReference>
<dbReference type="GO" id="GO:0005524">
    <property type="term" value="F:ATP binding"/>
    <property type="evidence" value="ECO:0007669"/>
    <property type="project" value="UniProtKB-KW"/>
</dbReference>
<dbReference type="OrthoDB" id="9761019at2"/>
<name>A0A370HLE5_9HYPH</name>
<dbReference type="InterPro" id="IPR001789">
    <property type="entry name" value="Sig_transdc_resp-reg_receiver"/>
</dbReference>
<reference evidence="19 20" key="1">
    <citation type="submission" date="2018-07" db="EMBL/GenBank/DDBJ databases">
        <title>Genomic Encyclopedia of Type Strains, Phase IV (KMG-IV): sequencing the most valuable type-strain genomes for metagenomic binning, comparative biology and taxonomic classification.</title>
        <authorList>
            <person name="Goeker M."/>
        </authorList>
    </citation>
    <scope>NUCLEOTIDE SEQUENCE [LARGE SCALE GENOMIC DNA]</scope>
    <source>
        <strain evidence="19 20">DSM 14364</strain>
    </source>
</reference>
<evidence type="ECO:0000256" key="13">
    <source>
        <dbReference type="ARBA" id="ARBA00023231"/>
    </source>
</evidence>
<evidence type="ECO:0000256" key="4">
    <source>
        <dbReference type="ARBA" id="ARBA00022491"/>
    </source>
</evidence>
<evidence type="ECO:0000313" key="20">
    <source>
        <dbReference type="Proteomes" id="UP000254925"/>
    </source>
</evidence>
<dbReference type="PANTHER" id="PTHR32071">
    <property type="entry name" value="TRANSCRIPTIONAL REGULATORY PROTEIN"/>
    <property type="match status" value="1"/>
</dbReference>
<proteinExistence type="predicted"/>
<dbReference type="InterPro" id="IPR011006">
    <property type="entry name" value="CheY-like_superfamily"/>
</dbReference>
<dbReference type="Pfam" id="PF02954">
    <property type="entry name" value="HTH_8"/>
    <property type="match status" value="1"/>
</dbReference>
<dbReference type="InterPro" id="IPR025662">
    <property type="entry name" value="Sigma_54_int_dom_ATP-bd_1"/>
</dbReference>
<keyword evidence="4 16" id="KW-0678">Repressor</keyword>
<keyword evidence="11 16" id="KW-0010">Activator</keyword>
<dbReference type="NCBIfam" id="TIGR01818">
    <property type="entry name" value="ntrC"/>
    <property type="match status" value="1"/>
</dbReference>
<keyword evidence="13 16" id="KW-0535">Nitrogen fixation</keyword>
<dbReference type="InterPro" id="IPR025943">
    <property type="entry name" value="Sigma_54_int_dom_ATP-bd_2"/>
</dbReference>
<feature type="modified residue" description="4-aspartylphosphate" evidence="15">
    <location>
        <position position="54"/>
    </location>
</feature>
<dbReference type="SMART" id="SM00448">
    <property type="entry name" value="REC"/>
    <property type="match status" value="1"/>
</dbReference>
<keyword evidence="3 16" id="KW-0963">Cytoplasm</keyword>
<evidence type="ECO:0000256" key="14">
    <source>
        <dbReference type="ARBA" id="ARBA00043886"/>
    </source>
</evidence>
<dbReference type="SUPFAM" id="SSF52540">
    <property type="entry name" value="P-loop containing nucleoside triphosphate hydrolases"/>
    <property type="match status" value="1"/>
</dbReference>
<evidence type="ECO:0000256" key="1">
    <source>
        <dbReference type="ARBA" id="ARBA00004496"/>
    </source>
</evidence>
<keyword evidence="6 16" id="KW-0547">Nucleotide-binding</keyword>
<dbReference type="PROSITE" id="PS50110">
    <property type="entry name" value="RESPONSE_REGULATORY"/>
    <property type="match status" value="1"/>
</dbReference>
<dbReference type="Gene3D" id="3.40.50.2300">
    <property type="match status" value="1"/>
</dbReference>
<dbReference type="Proteomes" id="UP000254925">
    <property type="component" value="Unassembled WGS sequence"/>
</dbReference>
<feature type="domain" description="Sigma-54 factor interaction" evidence="17">
    <location>
        <begin position="139"/>
        <end position="367"/>
    </location>
</feature>
<dbReference type="InterPro" id="IPR002197">
    <property type="entry name" value="HTH_Fis"/>
</dbReference>
<evidence type="ECO:0000256" key="5">
    <source>
        <dbReference type="ARBA" id="ARBA00022553"/>
    </source>
</evidence>
<dbReference type="Gene3D" id="3.40.50.300">
    <property type="entry name" value="P-loop containing nucleotide triphosphate hydrolases"/>
    <property type="match status" value="1"/>
</dbReference>
<sequence length="484" mass="53974">MPSGQILLADDDAAIRTVLNQALSRAGYEVRSTSNAATLWRWVSQGEGDLVITDVMMPDENAFDLLPRIKKQRPDLPIIVMSAQNTFMTAIKASERGAYEYLPKPFDLKELVAVVGRALSRPRAVSSQNPVAENEDIPLVGRSHAMQEIYRALARLMPTDLTVMITGESGTGKELVARALHDYGKRRQGPFVAVNMAAIPRELIESELFGHEKGAFTGATARNTGRFEQAEGGTLFLDEIGDMPMEAQTRLLRVLQQGEYTTVGGRVPIKTNVRIVAATNKDLRVLIQQGLFREDLFFRLNVVPLRLPPLRERVEDIPDLVRHFFVLVEKEGLARKQVDVEAMDRLKRYRWPGNVRELENLVRRLAALYPQDTITGAIIDAELDAQPMLLPVAASKADRLHESEGLSDAVERHLAEYFSGFRDTLPPPGLYHRILREIEGPLIGAALAATRGNQIRAAELLGVNRNTLRKKVRDLELSVVRSGR</sequence>